<dbReference type="AlphaFoldDB" id="A0A495R696"/>
<proteinExistence type="predicted"/>
<dbReference type="PANTHER" id="PTHR40053:SF1">
    <property type="entry name" value="SPORULATION-CONTROL PROTEIN SPO0M"/>
    <property type="match status" value="1"/>
</dbReference>
<accession>A0A495R696</accession>
<name>A0A495R696_9EURY</name>
<keyword evidence="2" id="KW-1185">Reference proteome</keyword>
<evidence type="ECO:0000313" key="1">
    <source>
        <dbReference type="EMBL" id="RKS82831.1"/>
    </source>
</evidence>
<protein>
    <submittedName>
        <fullName evidence="1">Sporulation-control protein</fullName>
    </submittedName>
</protein>
<gene>
    <name evidence="1" type="ORF">BDK61_2153</name>
</gene>
<dbReference type="EMBL" id="RBWW01000001">
    <property type="protein sequence ID" value="RKS82831.1"/>
    <property type="molecule type" value="Genomic_DNA"/>
</dbReference>
<sequence>MPMKDVLSRIGIGSATVDTVLPTDSVRAGESVRAEVHVEGGSTDQNIDAVYFALETEYKSDEGYKDAIIDQWQLTEPFTIEAGETRRFETTIDIPRETPVTTRSTAVEIETGLDISMAVDPGDEDYIEVEPTHRTQAVFDALDSLGFSLHASACEATAGSLFTTSANFPQEFEFRPQRGEFAGAVDEVEIVPVFDDDRLTVYLEVDRNAGLLSEMTDADERHTKLTVDAPDADAIEPRLVDAIRELS</sequence>
<dbReference type="InterPro" id="IPR009776">
    <property type="entry name" value="Spore_0_M"/>
</dbReference>
<comment type="caution">
    <text evidence="1">The sequence shown here is derived from an EMBL/GenBank/DDBJ whole genome shotgun (WGS) entry which is preliminary data.</text>
</comment>
<evidence type="ECO:0000313" key="2">
    <source>
        <dbReference type="Proteomes" id="UP000268233"/>
    </source>
</evidence>
<dbReference type="Proteomes" id="UP000268233">
    <property type="component" value="Unassembled WGS sequence"/>
</dbReference>
<organism evidence="1 2">
    <name type="scientific">Haloarcula quadrata</name>
    <dbReference type="NCBI Taxonomy" id="182779"/>
    <lineage>
        <taxon>Archaea</taxon>
        <taxon>Methanobacteriati</taxon>
        <taxon>Methanobacteriota</taxon>
        <taxon>Stenosarchaea group</taxon>
        <taxon>Halobacteria</taxon>
        <taxon>Halobacteriales</taxon>
        <taxon>Haloarculaceae</taxon>
        <taxon>Haloarcula</taxon>
    </lineage>
</organism>
<reference evidence="1 2" key="1">
    <citation type="submission" date="2018-10" db="EMBL/GenBank/DDBJ databases">
        <title>Genomic Encyclopedia of Archaeal and Bacterial Type Strains, Phase II (KMG-II): from individual species to whole genera.</title>
        <authorList>
            <person name="Goeker M."/>
        </authorList>
    </citation>
    <scope>NUCLEOTIDE SEQUENCE [LARGE SCALE GENOMIC DNA]</scope>
    <source>
        <strain evidence="1 2">DSM 11927</strain>
    </source>
</reference>
<dbReference type="Pfam" id="PF07070">
    <property type="entry name" value="Spo0M"/>
    <property type="match status" value="1"/>
</dbReference>
<dbReference type="PANTHER" id="PTHR40053">
    <property type="entry name" value="SPORULATION-CONTROL PROTEIN SPO0M"/>
    <property type="match status" value="1"/>
</dbReference>